<evidence type="ECO:0000259" key="9">
    <source>
        <dbReference type="PROSITE" id="PS01179"/>
    </source>
</evidence>
<feature type="region of interest" description="Disordered" evidence="8">
    <location>
        <begin position="386"/>
        <end position="408"/>
    </location>
</feature>
<dbReference type="CDD" id="cd00173">
    <property type="entry name" value="SH2"/>
    <property type="match status" value="2"/>
</dbReference>
<sequence>MQRAGAGGRRASDCGPAPHRPRCISKFAQYVGSFPVDDLDTQESVWLVQQQLWALKDCPRRRAVILKFSLQGLKIYSGEGEVLLMAHALRRILYSTWCPAHCQFAFMARNPQSPASKLFCHLFVGSQPGEVQILHLLLCRSFQLAYLLQHPEQRAQPEPCPGSAGDMPLKPLSSPGGPPGLVREPFGRDQLSQNVHALVSFRRLPAEGPAVSGKELPESEGRGGPRHARLGNPYCSPTLVRKKAIRSKVIRSGAYRGCTYETQLQLSAREAFPAAWEAWPRGPGGPSCLVESEGSLTENIWAFAGISRPSALALLRRDVLGAFLLWPEPGASGQWCLSVRTQCGVVPHQVFRNHLGRYCVEVQILHLLLCRSFQLAYLLQHPEQRAQPEPCPGSAGDMPLKPLSSPGGPPGLVREPFGRDQLSQNVHALVSFRRLPAEGPAVSGKELPESEGRGGPRHARLGNPYCSPTLVRKKAIRSKVIRSGAYRGCTYETQLQLSAREAFPAAWEAWPRGPGGPSCLVESEGSLTENIWAFAGISRPSALALLRRDVLGAFLLWPEPGASGQWCLSVRTQCGVVPHQVFRNHLGRYCVEHLPAEFASLEALVEHHAGTERSLFCSLDMGRLNPSYEEQDCGPEGRPPRTLRPLGHAKSEAELQGLG</sequence>
<feature type="region of interest" description="Disordered" evidence="8">
    <location>
        <begin position="440"/>
        <end position="459"/>
    </location>
</feature>
<dbReference type="PROSITE" id="PS50001">
    <property type="entry name" value="SH2"/>
    <property type="match status" value="1"/>
</dbReference>
<evidence type="ECO:0000256" key="6">
    <source>
        <dbReference type="ARBA" id="ARBA00071088"/>
    </source>
</evidence>
<dbReference type="OrthoDB" id="10013007at2759"/>
<dbReference type="InterPro" id="IPR011993">
    <property type="entry name" value="PH-like_dom_sf"/>
</dbReference>
<reference evidence="12" key="1">
    <citation type="submission" date="2025-08" db="UniProtKB">
        <authorList>
            <consortium name="RefSeq"/>
        </authorList>
    </citation>
    <scope>IDENTIFICATION</scope>
    <source>
        <tissue evidence="12">Whole blood</tissue>
    </source>
</reference>
<dbReference type="InterPro" id="IPR000980">
    <property type="entry name" value="SH2"/>
</dbReference>
<evidence type="ECO:0000256" key="2">
    <source>
        <dbReference type="ARBA" id="ARBA00023018"/>
    </source>
</evidence>
<dbReference type="PANTHER" id="PTHR15832:SF3">
    <property type="entry name" value="SH2 DOMAIN-CONTAINING PROTEIN 5"/>
    <property type="match status" value="1"/>
</dbReference>
<name>A0A8M1H1S0_URSMA</name>
<keyword evidence="11" id="KW-1185">Reference proteome</keyword>
<feature type="region of interest" description="Disordered" evidence="8">
    <location>
        <begin position="628"/>
        <end position="659"/>
    </location>
</feature>
<accession>A0A8M1H1S0</accession>
<keyword evidence="1 7" id="KW-0727">SH2 domain</keyword>
<dbReference type="GO" id="GO:0014069">
    <property type="term" value="C:postsynaptic density"/>
    <property type="evidence" value="ECO:0007669"/>
    <property type="project" value="UniProtKB-SubCell"/>
</dbReference>
<evidence type="ECO:0000313" key="12">
    <source>
        <dbReference type="RefSeq" id="XP_040501485.1"/>
    </source>
</evidence>
<dbReference type="FunFam" id="2.30.29.30:FF:000290">
    <property type="entry name" value="SH2 domain-containing protein 5"/>
    <property type="match status" value="1"/>
</dbReference>
<comment type="subunit">
    <text evidence="5">Interacts with BCR.</text>
</comment>
<dbReference type="GeneID" id="103666802"/>
<dbReference type="Gene3D" id="3.30.505.10">
    <property type="entry name" value="SH2 domain"/>
    <property type="match status" value="1"/>
</dbReference>
<dbReference type="InterPro" id="IPR006020">
    <property type="entry name" value="PTB/PI_dom"/>
</dbReference>
<evidence type="ECO:0000256" key="7">
    <source>
        <dbReference type="PROSITE-ProRule" id="PRU00191"/>
    </source>
</evidence>
<feature type="domain" description="SH2" evidence="10">
    <location>
        <begin position="532"/>
        <end position="628"/>
    </location>
</feature>
<dbReference type="AlphaFoldDB" id="A0A8M1H1S0"/>
<evidence type="ECO:0000313" key="11">
    <source>
        <dbReference type="Proteomes" id="UP000261680"/>
    </source>
</evidence>
<dbReference type="Gene3D" id="2.30.29.30">
    <property type="entry name" value="Pleckstrin-homology domain (PH domain)/Phosphotyrosine-binding domain (PTB)"/>
    <property type="match status" value="1"/>
</dbReference>
<dbReference type="PANTHER" id="PTHR15832">
    <property type="entry name" value="SHC (SRC HOMOLOGY DOMAIN C-TERMINAL) ADAPTOR HOMOLOG"/>
    <property type="match status" value="1"/>
</dbReference>
<evidence type="ECO:0000256" key="4">
    <source>
        <dbReference type="ARBA" id="ARBA00056636"/>
    </source>
</evidence>
<dbReference type="CDD" id="cd13157">
    <property type="entry name" value="PTB_tensin-related"/>
    <property type="match status" value="1"/>
</dbReference>
<keyword evidence="2" id="KW-0770">Synapse</keyword>
<organism evidence="11 12">
    <name type="scientific">Ursus maritimus</name>
    <name type="common">Polar bear</name>
    <name type="synonym">Thalarctos maritimus</name>
    <dbReference type="NCBI Taxonomy" id="29073"/>
    <lineage>
        <taxon>Eukaryota</taxon>
        <taxon>Metazoa</taxon>
        <taxon>Chordata</taxon>
        <taxon>Craniata</taxon>
        <taxon>Vertebrata</taxon>
        <taxon>Euteleostomi</taxon>
        <taxon>Mammalia</taxon>
        <taxon>Eutheria</taxon>
        <taxon>Laurasiatheria</taxon>
        <taxon>Carnivora</taxon>
        <taxon>Caniformia</taxon>
        <taxon>Ursidae</taxon>
        <taxon>Ursus</taxon>
    </lineage>
</organism>
<feature type="region of interest" description="Disordered" evidence="8">
    <location>
        <begin position="209"/>
        <end position="230"/>
    </location>
</feature>
<dbReference type="SUPFAM" id="SSF55550">
    <property type="entry name" value="SH2 domain"/>
    <property type="match status" value="2"/>
</dbReference>
<feature type="region of interest" description="Disordered" evidence="8">
    <location>
        <begin position="155"/>
        <end position="178"/>
    </location>
</feature>
<feature type="domain" description="PID" evidence="9">
    <location>
        <begin position="28"/>
        <end position="146"/>
    </location>
</feature>
<dbReference type="InterPro" id="IPR036860">
    <property type="entry name" value="SH2_dom_sf"/>
</dbReference>
<dbReference type="KEGG" id="umr:103666802"/>
<dbReference type="FunFam" id="3.30.505.10:FF:000072">
    <property type="entry name" value="SH2 domain-containing protein 5"/>
    <property type="match status" value="1"/>
</dbReference>
<evidence type="ECO:0000256" key="3">
    <source>
        <dbReference type="ARBA" id="ARBA00034105"/>
    </source>
</evidence>
<evidence type="ECO:0000256" key="8">
    <source>
        <dbReference type="SAM" id="MobiDB-lite"/>
    </source>
</evidence>
<dbReference type="PROSITE" id="PS01179">
    <property type="entry name" value="PID"/>
    <property type="match status" value="1"/>
</dbReference>
<evidence type="ECO:0000256" key="5">
    <source>
        <dbReference type="ARBA" id="ARBA00064001"/>
    </source>
</evidence>
<evidence type="ECO:0000259" key="10">
    <source>
        <dbReference type="PROSITE" id="PS50001"/>
    </source>
</evidence>
<evidence type="ECO:0000256" key="1">
    <source>
        <dbReference type="ARBA" id="ARBA00022999"/>
    </source>
</evidence>
<comment type="subcellular location">
    <subcellularLocation>
        <location evidence="3">Postsynaptic density</location>
    </subcellularLocation>
</comment>
<proteinExistence type="predicted"/>
<comment type="function">
    <text evidence="4">May be involved in synaptic plasticity regulation through the control of Rac-GTP levels.</text>
</comment>
<dbReference type="SMART" id="SM00462">
    <property type="entry name" value="PTB"/>
    <property type="match status" value="1"/>
</dbReference>
<dbReference type="SUPFAM" id="SSF50729">
    <property type="entry name" value="PH domain-like"/>
    <property type="match status" value="1"/>
</dbReference>
<dbReference type="RefSeq" id="XP_040501485.1">
    <property type="nucleotide sequence ID" value="XM_040645551.1"/>
</dbReference>
<gene>
    <name evidence="12" type="primary">LOC103666802</name>
</gene>
<protein>
    <recommendedName>
        <fullName evidence="6">SH2 domain-containing protein 5</fullName>
    </recommendedName>
</protein>
<dbReference type="Proteomes" id="UP000261680">
    <property type="component" value="Unplaced"/>
</dbReference>